<dbReference type="Proteomes" id="UP000032229">
    <property type="component" value="Chromosome"/>
</dbReference>
<gene>
    <name evidence="4" type="ORF">AW14_13705</name>
</gene>
<dbReference type="KEGG" id="sze:AW14_13705"/>
<evidence type="ECO:0000313" key="5">
    <source>
        <dbReference type="Proteomes" id="UP000032229"/>
    </source>
</evidence>
<dbReference type="SUPFAM" id="SSF52279">
    <property type="entry name" value="Beta-D-glucan exohydrolase, C-terminal domain"/>
    <property type="match status" value="1"/>
</dbReference>
<dbReference type="RefSeq" id="WP_044639254.1">
    <property type="nucleotide sequence ID" value="NZ_CP007202.1"/>
</dbReference>
<reference evidence="4 5" key="1">
    <citation type="submission" date="2014-02" db="EMBL/GenBank/DDBJ databases">
        <authorList>
            <person name="Young C.-C."/>
            <person name="Hameed A."/>
            <person name="Huang H.-C."/>
            <person name="Shahina M."/>
        </authorList>
    </citation>
    <scope>NUCLEOTIDE SEQUENCE [LARGE SCALE GENOMIC DNA]</scope>
    <source>
        <strain evidence="4 5">CC-SAMT-1</strain>
    </source>
</reference>
<sequence length="753" mass="82874">MRKLLFIALLSIFTSCGKGDSKAKDYKDASLSIDERVEALLPKLSLEEKVAQMRIFHATIGAKYDNNGNLKLSDKVIEKLKLGIAGIKNPGEHIDAVSAAKFNNKLQKYIIENNRWGIPALFVTESYNGVDAEGCTKFGRPITSAASFNPALVQRQWDVVGREARLRGMHMCHSPEADLVRDPRFGRMSEAFGEDTYLTTQMVKSAIKGVQGDYEGLGNGTHIGAVAKHFAAYGQVLGGSNFAAIEISPRTLIDEIYPPFEAAVKDAKTLGIMASHGDINGVASHGNPELLTGVLRDQWGFEGYVVSDSNDIARLHYFMNVAETPEDAARMGLVAGIDIDLYAEDSYAYLPEMVKKNPELEELIDRSVRRVLRTKFILGLFDNPYIDIEAVKTGNRAKASLELAKESDLESIILLKNENNTLPLDANKSTKIALLGPLVRENTKAMFESVVTDNVKFVAEKGFHLTDETGGAPKLLERDGKALDNLVNIAKSSDAIVLFLGGDEFTSKEAFFNNALGDRATIDPVGPQDELVERVKALGKPLIVVLKHRRTLSINTIADQADAILDTWDLSEFGDESTARIIFGEVSPSGKLPVTVPRSIGQIPFHYSMKEINYKKGYLFLKDGPLFPFGHGLSYANFEYSDIKISNPEMTADTELEVSVTVANKSNVKAKEVVQMYVKDEIGSVTRPDKELKGFEKIELNAGESKTVSFKITSKMLEFTGVTMEKVLEAGDYTVMLGTSSNDYLETTFKLKK</sequence>
<comment type="similarity">
    <text evidence="1">Belongs to the glycosyl hydrolase 3 family.</text>
</comment>
<dbReference type="InterPro" id="IPR013783">
    <property type="entry name" value="Ig-like_fold"/>
</dbReference>
<dbReference type="PRINTS" id="PR00133">
    <property type="entry name" value="GLHYDRLASE3"/>
</dbReference>
<dbReference type="PANTHER" id="PTHR42715">
    <property type="entry name" value="BETA-GLUCOSIDASE"/>
    <property type="match status" value="1"/>
</dbReference>
<dbReference type="OrthoDB" id="9805821at2"/>
<feature type="domain" description="Fibronectin type III-like" evidence="3">
    <location>
        <begin position="672"/>
        <end position="741"/>
    </location>
</feature>
<dbReference type="PROSITE" id="PS51257">
    <property type="entry name" value="PROKAR_LIPOPROTEIN"/>
    <property type="match status" value="1"/>
</dbReference>
<name>A0A0C5WE55_9FLAO</name>
<evidence type="ECO:0000256" key="1">
    <source>
        <dbReference type="ARBA" id="ARBA00005336"/>
    </source>
</evidence>
<dbReference type="FunFam" id="2.60.40.10:FF:000495">
    <property type="entry name" value="Periplasmic beta-glucosidase"/>
    <property type="match status" value="1"/>
</dbReference>
<evidence type="ECO:0000259" key="3">
    <source>
        <dbReference type="SMART" id="SM01217"/>
    </source>
</evidence>
<evidence type="ECO:0000313" key="4">
    <source>
        <dbReference type="EMBL" id="AJR04532.1"/>
    </source>
</evidence>
<dbReference type="Gene3D" id="2.60.40.10">
    <property type="entry name" value="Immunoglobulins"/>
    <property type="match status" value="1"/>
</dbReference>
<dbReference type="Pfam" id="PF01915">
    <property type="entry name" value="Glyco_hydro_3_C"/>
    <property type="match status" value="1"/>
</dbReference>
<dbReference type="PANTHER" id="PTHR42715:SF10">
    <property type="entry name" value="BETA-GLUCOSIDASE"/>
    <property type="match status" value="1"/>
</dbReference>
<dbReference type="InterPro" id="IPR036962">
    <property type="entry name" value="Glyco_hydro_3_N_sf"/>
</dbReference>
<dbReference type="AlphaFoldDB" id="A0A0C5WE55"/>
<dbReference type="InterPro" id="IPR050288">
    <property type="entry name" value="Cellulose_deg_GH3"/>
</dbReference>
<dbReference type="Pfam" id="PF14310">
    <property type="entry name" value="Fn3-like"/>
    <property type="match status" value="1"/>
</dbReference>
<dbReference type="SUPFAM" id="SSF51445">
    <property type="entry name" value="(Trans)glycosidases"/>
    <property type="match status" value="1"/>
</dbReference>
<dbReference type="InterPro" id="IPR001764">
    <property type="entry name" value="Glyco_hydro_3_N"/>
</dbReference>
<keyword evidence="5" id="KW-1185">Reference proteome</keyword>
<proteinExistence type="inferred from homology"/>
<dbReference type="InterPro" id="IPR026891">
    <property type="entry name" value="Fn3-like"/>
</dbReference>
<dbReference type="PATRIC" id="fig|1454006.5.peg.2717"/>
<dbReference type="Gene3D" id="3.20.20.300">
    <property type="entry name" value="Glycoside hydrolase, family 3, N-terminal domain"/>
    <property type="match status" value="1"/>
</dbReference>
<dbReference type="EMBL" id="CP007202">
    <property type="protein sequence ID" value="AJR04532.1"/>
    <property type="molecule type" value="Genomic_DNA"/>
</dbReference>
<dbReference type="HOGENOM" id="CLU_004542_5_1_10"/>
<dbReference type="Gene3D" id="3.40.50.1700">
    <property type="entry name" value="Glycoside hydrolase family 3 C-terminal domain"/>
    <property type="match status" value="1"/>
</dbReference>
<dbReference type="GO" id="GO:0008422">
    <property type="term" value="F:beta-glucosidase activity"/>
    <property type="evidence" value="ECO:0007669"/>
    <property type="project" value="UniProtKB-ARBA"/>
</dbReference>
<protein>
    <recommendedName>
        <fullName evidence="3">Fibronectin type III-like domain-containing protein</fullName>
    </recommendedName>
</protein>
<dbReference type="InterPro" id="IPR002772">
    <property type="entry name" value="Glyco_hydro_3_C"/>
</dbReference>
<keyword evidence="2" id="KW-0378">Hydrolase</keyword>
<dbReference type="SMART" id="SM01217">
    <property type="entry name" value="Fn3_like"/>
    <property type="match status" value="1"/>
</dbReference>
<organism evidence="4 5">
    <name type="scientific">Siansivirga zeaxanthinifaciens CC-SAMT-1</name>
    <dbReference type="NCBI Taxonomy" id="1454006"/>
    <lineage>
        <taxon>Bacteria</taxon>
        <taxon>Pseudomonadati</taxon>
        <taxon>Bacteroidota</taxon>
        <taxon>Flavobacteriia</taxon>
        <taxon>Flavobacteriales</taxon>
        <taxon>Flavobacteriaceae</taxon>
        <taxon>Siansivirga</taxon>
    </lineage>
</organism>
<dbReference type="STRING" id="1454006.AW14_13705"/>
<dbReference type="GO" id="GO:0005975">
    <property type="term" value="P:carbohydrate metabolic process"/>
    <property type="evidence" value="ECO:0007669"/>
    <property type="project" value="InterPro"/>
</dbReference>
<accession>A0A0C5WE55</accession>
<evidence type="ECO:0000256" key="2">
    <source>
        <dbReference type="ARBA" id="ARBA00022801"/>
    </source>
</evidence>
<dbReference type="InterPro" id="IPR036881">
    <property type="entry name" value="Glyco_hydro_3_C_sf"/>
</dbReference>
<dbReference type="InterPro" id="IPR017853">
    <property type="entry name" value="GH"/>
</dbReference>
<dbReference type="Pfam" id="PF00933">
    <property type="entry name" value="Glyco_hydro_3"/>
    <property type="match status" value="1"/>
</dbReference>